<sequence>MYFVDRKKIALTLAHMNQLLNLIETKQDWQVDELSNLAFERIGHNIIESIIDVGNSMIDGFIMRDPGGYDDIIDILTDEKVISAEMDGPLKEVIEFRKVLVRQFYAVDHKKLEEVLTNNLPFLKAFPKAVETYLVNELGPVSAFLPEDSNVKL</sequence>
<keyword evidence="1" id="KW-1277">Toxin-antitoxin system</keyword>
<proteinExistence type="inferred from homology"/>
<dbReference type="RefSeq" id="WP_093537776.1">
    <property type="nucleotide sequence ID" value="NZ_CP183885.1"/>
</dbReference>
<evidence type="ECO:0000256" key="2">
    <source>
        <dbReference type="ARBA" id="ARBA00022722"/>
    </source>
</evidence>
<name>A0A1I6A330_9BACI</name>
<dbReference type="GO" id="GO:0016787">
    <property type="term" value="F:hydrolase activity"/>
    <property type="evidence" value="ECO:0007669"/>
    <property type="project" value="UniProtKB-KW"/>
</dbReference>
<dbReference type="InterPro" id="IPR008201">
    <property type="entry name" value="HepT-like"/>
</dbReference>
<dbReference type="AlphaFoldDB" id="A0A1I6A330"/>
<comment type="similarity">
    <text evidence="4">Belongs to the HepT RNase toxin family.</text>
</comment>
<dbReference type="InterPro" id="IPR052379">
    <property type="entry name" value="Type_VII_TA_RNase"/>
</dbReference>
<evidence type="ECO:0000313" key="6">
    <source>
        <dbReference type="Proteomes" id="UP000198734"/>
    </source>
</evidence>
<dbReference type="STRING" id="126156.SAMN05421670_3108"/>
<accession>A0A1I6A330</accession>
<keyword evidence="3" id="KW-0378">Hydrolase</keyword>
<protein>
    <submittedName>
        <fullName evidence="5">Uncharacterized conserved protein YutE, UPF0331/DUF86 family</fullName>
    </submittedName>
</protein>
<keyword evidence="6" id="KW-1185">Reference proteome</keyword>
<dbReference type="Gene3D" id="1.20.120.580">
    <property type="entry name" value="bsu32300-like"/>
    <property type="match status" value="1"/>
</dbReference>
<dbReference type="PANTHER" id="PTHR33397">
    <property type="entry name" value="UPF0331 PROTEIN YUTE"/>
    <property type="match status" value="1"/>
</dbReference>
<dbReference type="GO" id="GO:0004540">
    <property type="term" value="F:RNA nuclease activity"/>
    <property type="evidence" value="ECO:0007669"/>
    <property type="project" value="InterPro"/>
</dbReference>
<reference evidence="6" key="1">
    <citation type="submission" date="2016-10" db="EMBL/GenBank/DDBJ databases">
        <authorList>
            <person name="Varghese N."/>
            <person name="Submissions S."/>
        </authorList>
    </citation>
    <scope>NUCLEOTIDE SEQUENCE [LARGE SCALE GENOMIC DNA]</scope>
    <source>
        <strain evidence="6">DSM 11706</strain>
    </source>
</reference>
<dbReference type="OrthoDB" id="2375467at2"/>
<dbReference type="PANTHER" id="PTHR33397:SF5">
    <property type="entry name" value="RNASE YUTE-RELATED"/>
    <property type="match status" value="1"/>
</dbReference>
<dbReference type="GO" id="GO:0110001">
    <property type="term" value="C:toxin-antitoxin complex"/>
    <property type="evidence" value="ECO:0007669"/>
    <property type="project" value="InterPro"/>
</dbReference>
<dbReference type="Proteomes" id="UP000198734">
    <property type="component" value="Unassembled WGS sequence"/>
</dbReference>
<gene>
    <name evidence="5" type="ORF">SAMN05421670_3108</name>
</gene>
<dbReference type="InterPro" id="IPR037038">
    <property type="entry name" value="HepT-like_sf"/>
</dbReference>
<organism evidence="5 6">
    <name type="scientific">Psychrobacillus psychrotolerans</name>
    <dbReference type="NCBI Taxonomy" id="126156"/>
    <lineage>
        <taxon>Bacteria</taxon>
        <taxon>Bacillati</taxon>
        <taxon>Bacillota</taxon>
        <taxon>Bacilli</taxon>
        <taxon>Bacillales</taxon>
        <taxon>Bacillaceae</taxon>
        <taxon>Psychrobacillus</taxon>
    </lineage>
</organism>
<evidence type="ECO:0000256" key="4">
    <source>
        <dbReference type="ARBA" id="ARBA00024207"/>
    </source>
</evidence>
<dbReference type="Pfam" id="PF01934">
    <property type="entry name" value="HepT-like"/>
    <property type="match status" value="1"/>
</dbReference>
<dbReference type="EMBL" id="FOXU01000006">
    <property type="protein sequence ID" value="SFQ63013.1"/>
    <property type="molecule type" value="Genomic_DNA"/>
</dbReference>
<evidence type="ECO:0000256" key="3">
    <source>
        <dbReference type="ARBA" id="ARBA00022801"/>
    </source>
</evidence>
<keyword evidence="2" id="KW-0540">Nuclease</keyword>
<evidence type="ECO:0000313" key="5">
    <source>
        <dbReference type="EMBL" id="SFQ63013.1"/>
    </source>
</evidence>
<evidence type="ECO:0000256" key="1">
    <source>
        <dbReference type="ARBA" id="ARBA00022649"/>
    </source>
</evidence>